<organism evidence="1 2">
    <name type="scientific">Oedothorax gibbosus</name>
    <dbReference type="NCBI Taxonomy" id="931172"/>
    <lineage>
        <taxon>Eukaryota</taxon>
        <taxon>Metazoa</taxon>
        <taxon>Ecdysozoa</taxon>
        <taxon>Arthropoda</taxon>
        <taxon>Chelicerata</taxon>
        <taxon>Arachnida</taxon>
        <taxon>Araneae</taxon>
        <taxon>Araneomorphae</taxon>
        <taxon>Entelegynae</taxon>
        <taxon>Araneoidea</taxon>
        <taxon>Linyphiidae</taxon>
        <taxon>Erigoninae</taxon>
        <taxon>Oedothorax</taxon>
    </lineage>
</organism>
<keyword evidence="2" id="KW-1185">Reference proteome</keyword>
<sequence length="355" mass="40205">MDIGEIVTIVLLNTAAELLSSILTKLKELSCFCRRSCLRERNRLGKCCAADPGAKAGGALKVYCLQAVEFRKRAPYQVVRRQFPIVPAETITIHKSQGSTYSQVVLTIPKTMERSSLYVACSRVTSASGLFIYGEFRPPLPPPDTHPVVQEMSRLKSESSVRLIQDLIFHDTRTKMLRHNIQSLHAHLEDLISDQDILSFADVIATVENWSLYSDKFDILGFECIQRTDCKPPRTPMGITTFKKNGTDESFFDETVQYSDNGHLEVLITKFEDVYLILVYKSPNYPSDSLFQNLNDMLSDLNTDKIVVMGKNYALVLFLDKDEAPSVVCMHVLDCTKQYMSLPKLEKQKKRWSAA</sequence>
<dbReference type="EMBL" id="JAFNEN010000936">
    <property type="protein sequence ID" value="KAG8175968.1"/>
    <property type="molecule type" value="Genomic_DNA"/>
</dbReference>
<proteinExistence type="predicted"/>
<dbReference type="PANTHER" id="PTHR47642">
    <property type="entry name" value="ATP-DEPENDENT DNA HELICASE"/>
    <property type="match status" value="1"/>
</dbReference>
<gene>
    <name evidence="1" type="ORF">JTE90_000007</name>
</gene>
<accession>A0AAV6TWF4</accession>
<dbReference type="SUPFAM" id="SSF52540">
    <property type="entry name" value="P-loop containing nucleoside triphosphate hydrolases"/>
    <property type="match status" value="1"/>
</dbReference>
<dbReference type="InterPro" id="IPR027417">
    <property type="entry name" value="P-loop_NTPase"/>
</dbReference>
<evidence type="ECO:0000313" key="2">
    <source>
        <dbReference type="Proteomes" id="UP000827092"/>
    </source>
</evidence>
<dbReference type="CDD" id="cd18809">
    <property type="entry name" value="SF1_C_RecD"/>
    <property type="match status" value="1"/>
</dbReference>
<evidence type="ECO:0000313" key="1">
    <source>
        <dbReference type="EMBL" id="KAG8175968.1"/>
    </source>
</evidence>
<dbReference type="Gene3D" id="3.40.50.300">
    <property type="entry name" value="P-loop containing nucleotide triphosphate hydrolases"/>
    <property type="match status" value="1"/>
</dbReference>
<dbReference type="InterPro" id="IPR051055">
    <property type="entry name" value="PIF1_helicase"/>
</dbReference>
<protein>
    <recommendedName>
        <fullName evidence="3">ATP-dependent DNA helicase</fullName>
    </recommendedName>
</protein>
<comment type="caution">
    <text evidence="1">The sequence shown here is derived from an EMBL/GenBank/DDBJ whole genome shotgun (WGS) entry which is preliminary data.</text>
</comment>
<name>A0AAV6TWF4_9ARAC</name>
<dbReference type="Proteomes" id="UP000827092">
    <property type="component" value="Unassembled WGS sequence"/>
</dbReference>
<dbReference type="Gene3D" id="3.60.10.10">
    <property type="entry name" value="Endonuclease/exonuclease/phosphatase"/>
    <property type="match status" value="1"/>
</dbReference>
<reference evidence="1 2" key="1">
    <citation type="journal article" date="2022" name="Nat. Ecol. Evol.">
        <title>A masculinizing supergene underlies an exaggerated male reproductive morph in a spider.</title>
        <authorList>
            <person name="Hendrickx F."/>
            <person name="De Corte Z."/>
            <person name="Sonet G."/>
            <person name="Van Belleghem S.M."/>
            <person name="Kostlbacher S."/>
            <person name="Vangestel C."/>
        </authorList>
    </citation>
    <scope>NUCLEOTIDE SEQUENCE [LARGE SCALE GENOMIC DNA]</scope>
    <source>
        <strain evidence="1">W744_W776</strain>
    </source>
</reference>
<dbReference type="AlphaFoldDB" id="A0AAV6TWF4"/>
<dbReference type="PANTHER" id="PTHR47642:SF5">
    <property type="entry name" value="ATP-DEPENDENT DNA HELICASE"/>
    <property type="match status" value="1"/>
</dbReference>
<dbReference type="InterPro" id="IPR036691">
    <property type="entry name" value="Endo/exonu/phosph_ase_sf"/>
</dbReference>
<evidence type="ECO:0008006" key="3">
    <source>
        <dbReference type="Google" id="ProtNLM"/>
    </source>
</evidence>